<evidence type="ECO:0000313" key="2">
    <source>
        <dbReference type="EMBL" id="GGF16704.1"/>
    </source>
</evidence>
<evidence type="ECO:0000259" key="1">
    <source>
        <dbReference type="Pfam" id="PF07883"/>
    </source>
</evidence>
<keyword evidence="3" id="KW-1185">Reference proteome</keyword>
<dbReference type="Gene3D" id="2.60.120.10">
    <property type="entry name" value="Jelly Rolls"/>
    <property type="match status" value="1"/>
</dbReference>
<gene>
    <name evidence="2" type="ORF">GCM10011611_23080</name>
</gene>
<reference evidence="2" key="2">
    <citation type="submission" date="2020-09" db="EMBL/GenBank/DDBJ databases">
        <authorList>
            <person name="Sun Q."/>
            <person name="Zhou Y."/>
        </authorList>
    </citation>
    <scope>NUCLEOTIDE SEQUENCE</scope>
    <source>
        <strain evidence="2">CGMCC 1.15725</strain>
    </source>
</reference>
<dbReference type="CDD" id="cd06979">
    <property type="entry name" value="cupin_RemF-like"/>
    <property type="match status" value="1"/>
</dbReference>
<dbReference type="PANTHER" id="PTHR36440:SF1">
    <property type="entry name" value="PUTATIVE (AFU_ORTHOLOGUE AFUA_8G07350)-RELATED"/>
    <property type="match status" value="1"/>
</dbReference>
<dbReference type="InterPro" id="IPR014710">
    <property type="entry name" value="RmlC-like_jellyroll"/>
</dbReference>
<dbReference type="InterPro" id="IPR013096">
    <property type="entry name" value="Cupin_2"/>
</dbReference>
<dbReference type="SUPFAM" id="SSF51182">
    <property type="entry name" value="RmlC-like cupins"/>
    <property type="match status" value="1"/>
</dbReference>
<evidence type="ECO:0000313" key="3">
    <source>
        <dbReference type="Proteomes" id="UP000646365"/>
    </source>
</evidence>
<dbReference type="AlphaFoldDB" id="A0A8J2YSV7"/>
<comment type="caution">
    <text evidence="2">The sequence shown here is derived from an EMBL/GenBank/DDBJ whole genome shotgun (WGS) entry which is preliminary data.</text>
</comment>
<sequence>MSETIGMGGLEVRFLCSKDDTGGSLDMFEMTVQPNARMPVPHYHESWDEAIYGLEGETIWRIDGQDVIVGPGGTVFIKRGLVHGFRNGSQRPGRCLCVLTPGVLGPAYFREMAALLAGNPPDLAQMKATMLRYGLIPVPPTA</sequence>
<dbReference type="Pfam" id="PF07883">
    <property type="entry name" value="Cupin_2"/>
    <property type="match status" value="1"/>
</dbReference>
<feature type="domain" description="Cupin type-2" evidence="1">
    <location>
        <begin position="29"/>
        <end position="98"/>
    </location>
</feature>
<name>A0A8J2YSV7_9PROT</name>
<proteinExistence type="predicted"/>
<dbReference type="InterPro" id="IPR011051">
    <property type="entry name" value="RmlC_Cupin_sf"/>
</dbReference>
<protein>
    <submittedName>
        <fullName evidence="2">Cupin</fullName>
    </submittedName>
</protein>
<dbReference type="RefSeq" id="WP_189045755.1">
    <property type="nucleotide sequence ID" value="NZ_BMJQ01000005.1"/>
</dbReference>
<accession>A0A8J2YSV7</accession>
<dbReference type="InterPro" id="IPR053146">
    <property type="entry name" value="QDO-like"/>
</dbReference>
<reference evidence="2" key="1">
    <citation type="journal article" date="2014" name="Int. J. Syst. Evol. Microbiol.">
        <title>Complete genome sequence of Corynebacterium casei LMG S-19264T (=DSM 44701T), isolated from a smear-ripened cheese.</title>
        <authorList>
            <consortium name="US DOE Joint Genome Institute (JGI-PGF)"/>
            <person name="Walter F."/>
            <person name="Albersmeier A."/>
            <person name="Kalinowski J."/>
            <person name="Ruckert C."/>
        </authorList>
    </citation>
    <scope>NUCLEOTIDE SEQUENCE</scope>
    <source>
        <strain evidence="2">CGMCC 1.15725</strain>
    </source>
</reference>
<organism evidence="2 3">
    <name type="scientific">Aliidongia dinghuensis</name>
    <dbReference type="NCBI Taxonomy" id="1867774"/>
    <lineage>
        <taxon>Bacteria</taxon>
        <taxon>Pseudomonadati</taxon>
        <taxon>Pseudomonadota</taxon>
        <taxon>Alphaproteobacteria</taxon>
        <taxon>Rhodospirillales</taxon>
        <taxon>Dongiaceae</taxon>
        <taxon>Aliidongia</taxon>
    </lineage>
</organism>
<dbReference type="Proteomes" id="UP000646365">
    <property type="component" value="Unassembled WGS sequence"/>
</dbReference>
<dbReference type="PANTHER" id="PTHR36440">
    <property type="entry name" value="PUTATIVE (AFU_ORTHOLOGUE AFUA_8G07350)-RELATED"/>
    <property type="match status" value="1"/>
</dbReference>
<dbReference type="EMBL" id="BMJQ01000005">
    <property type="protein sequence ID" value="GGF16704.1"/>
    <property type="molecule type" value="Genomic_DNA"/>
</dbReference>